<dbReference type="Pfam" id="PF04134">
    <property type="entry name" value="DCC1-like"/>
    <property type="match status" value="1"/>
</dbReference>
<dbReference type="InterPro" id="IPR052927">
    <property type="entry name" value="DCC_oxidoreductase"/>
</dbReference>
<evidence type="ECO:0000313" key="1">
    <source>
        <dbReference type="EMBL" id="CVK16591.1"/>
    </source>
</evidence>
<reference evidence="1 2" key="1">
    <citation type="submission" date="2016-01" db="EMBL/GenBank/DDBJ databases">
        <authorList>
            <person name="McClelland M."/>
            <person name="Jain A."/>
            <person name="Saraogi P."/>
            <person name="Mendelson R."/>
            <person name="Westerman R."/>
            <person name="SanMiguel P."/>
            <person name="Csonka L."/>
        </authorList>
    </citation>
    <scope>NUCLEOTIDE SEQUENCE [LARGE SCALE GENOMIC DNA]</scope>
    <source>
        <strain evidence="1 2">R-53146</strain>
    </source>
</reference>
<protein>
    <submittedName>
        <fullName evidence="1">Predicted thiol-disulfide oxidoreductase YuxK, DCC family</fullName>
    </submittedName>
</protein>
<dbReference type="GO" id="GO:0015035">
    <property type="term" value="F:protein-disulfide reductase activity"/>
    <property type="evidence" value="ECO:0007669"/>
    <property type="project" value="InterPro"/>
</dbReference>
<dbReference type="InterPro" id="IPR007263">
    <property type="entry name" value="DCC1-like"/>
</dbReference>
<proteinExistence type="predicted"/>
<name>A0A0X3AQD6_9FLAO</name>
<dbReference type="AlphaFoldDB" id="A0A0X3AQD6"/>
<accession>A0A0X3AQD6</accession>
<dbReference type="STRING" id="1586267.GCA_001418685_01453"/>
<evidence type="ECO:0000313" key="2">
    <source>
        <dbReference type="Proteomes" id="UP000182761"/>
    </source>
</evidence>
<sequence>MKTYIVLFDGICNLCNSTVQFIIKRDKNNVFKFSSLQSEFGQNFLKERNLSSTDFNSIILYEPGVAYYTKSTAILKIVQKLGFPYKILSVFLLIPSPIRDSIYSLLSKNRYHLFGKKDSCMVPTPENKKKFI</sequence>
<dbReference type="PANTHER" id="PTHR33639:SF2">
    <property type="entry name" value="DUF393 DOMAIN-CONTAINING PROTEIN"/>
    <property type="match status" value="1"/>
</dbReference>
<dbReference type="Proteomes" id="UP000182761">
    <property type="component" value="Unassembled WGS sequence"/>
</dbReference>
<dbReference type="PANTHER" id="PTHR33639">
    <property type="entry name" value="THIOL-DISULFIDE OXIDOREDUCTASE DCC"/>
    <property type="match status" value="1"/>
</dbReference>
<dbReference type="OrthoDB" id="9785438at2"/>
<gene>
    <name evidence="1" type="ORF">Ga0061079_10894</name>
</gene>
<organism evidence="1 2">
    <name type="scientific">Apibacter mensalis</name>
    <dbReference type="NCBI Taxonomy" id="1586267"/>
    <lineage>
        <taxon>Bacteria</taxon>
        <taxon>Pseudomonadati</taxon>
        <taxon>Bacteroidota</taxon>
        <taxon>Flavobacteriia</taxon>
        <taxon>Flavobacteriales</taxon>
        <taxon>Weeksellaceae</taxon>
        <taxon>Apibacter</taxon>
    </lineage>
</organism>
<keyword evidence="2" id="KW-1185">Reference proteome</keyword>
<dbReference type="EMBL" id="FCOR01000008">
    <property type="protein sequence ID" value="CVK16591.1"/>
    <property type="molecule type" value="Genomic_DNA"/>
</dbReference>
<dbReference type="RefSeq" id="WP_055425778.1">
    <property type="nucleotide sequence ID" value="NZ_FCOR01000008.1"/>
</dbReference>